<keyword evidence="2" id="KW-1185">Reference proteome</keyword>
<dbReference type="AlphaFoldDB" id="A0A7X0SSQ8"/>
<protein>
    <submittedName>
        <fullName evidence="1">Uncharacterized protein</fullName>
    </submittedName>
</protein>
<dbReference type="EMBL" id="JACJVO010000046">
    <property type="protein sequence ID" value="MBB6735311.1"/>
    <property type="molecule type" value="Genomic_DNA"/>
</dbReference>
<proteinExistence type="predicted"/>
<accession>A0A7X0SSQ8</accession>
<reference evidence="1 2" key="1">
    <citation type="submission" date="2020-08" db="EMBL/GenBank/DDBJ databases">
        <title>Cohnella phylogeny.</title>
        <authorList>
            <person name="Dunlap C."/>
        </authorList>
    </citation>
    <scope>NUCLEOTIDE SEQUENCE [LARGE SCALE GENOMIC DNA]</scope>
    <source>
        <strain evidence="1 2">CBP 2801</strain>
    </source>
</reference>
<gene>
    <name evidence="1" type="ORF">H7C18_30795</name>
</gene>
<evidence type="ECO:0000313" key="1">
    <source>
        <dbReference type="EMBL" id="MBB6735311.1"/>
    </source>
</evidence>
<organism evidence="1 2">
    <name type="scientific">Cohnella zeiphila</name>
    <dbReference type="NCBI Taxonomy" id="2761120"/>
    <lineage>
        <taxon>Bacteria</taxon>
        <taxon>Bacillati</taxon>
        <taxon>Bacillota</taxon>
        <taxon>Bacilli</taxon>
        <taxon>Bacillales</taxon>
        <taxon>Paenibacillaceae</taxon>
        <taxon>Cohnella</taxon>
    </lineage>
</organism>
<dbReference type="RefSeq" id="WP_185132964.1">
    <property type="nucleotide sequence ID" value="NZ_JACJVO010000046.1"/>
</dbReference>
<comment type="caution">
    <text evidence="1">The sequence shown here is derived from an EMBL/GenBank/DDBJ whole genome shotgun (WGS) entry which is preliminary data.</text>
</comment>
<evidence type="ECO:0000313" key="2">
    <source>
        <dbReference type="Proteomes" id="UP000564644"/>
    </source>
</evidence>
<name>A0A7X0SSQ8_9BACL</name>
<sequence length="95" mass="10832">MPKAVDVNLDATEMVLQLEKEKEPVTIQYSKLDRLEKVKEPVRKLLRTIEVKGIRVSVKGMDEPIVITADKLGDYDNIEDYLIKVAEKYDVAVEA</sequence>
<dbReference type="Proteomes" id="UP000564644">
    <property type="component" value="Unassembled WGS sequence"/>
</dbReference>